<dbReference type="Proteomes" id="UP000028715">
    <property type="component" value="Unassembled WGS sequence"/>
</dbReference>
<evidence type="ECO:0000256" key="1">
    <source>
        <dbReference type="SAM" id="Phobius"/>
    </source>
</evidence>
<keyword evidence="1" id="KW-0812">Transmembrane</keyword>
<sequence length="142" mass="16768">MKIKPSFKKVLFIAFLVAVQYLYFIKDVIHSGLWAGLEELFYFAFALVLFVIAIPYCYLIVLLEEKNFLAPHFFFRFAVPYIVICVLFWIVLNYDGDYFPSYQQYTFNEYIDRLSDFIVFAKNVGIMCLTVSIVLSISEREK</sequence>
<proteinExistence type="predicted"/>
<protein>
    <submittedName>
        <fullName evidence="2">Uncharacterized protein</fullName>
    </submittedName>
</protein>
<accession>A0A085ZQB9</accession>
<reference evidence="2 3" key="1">
    <citation type="submission" date="2014-07" db="EMBL/GenBank/DDBJ databases">
        <title>Genome of Flavobacterium reichenbachii LMG 25512.</title>
        <authorList>
            <person name="Stropko S.J."/>
            <person name="Pipes S.E."/>
            <person name="Newman J.D."/>
        </authorList>
    </citation>
    <scope>NUCLEOTIDE SEQUENCE [LARGE SCALE GENOMIC DNA]</scope>
    <source>
        <strain evidence="2 3">LMG 25512</strain>
    </source>
</reference>
<dbReference type="EMBL" id="JPRL01000001">
    <property type="protein sequence ID" value="KFF06633.1"/>
    <property type="molecule type" value="Genomic_DNA"/>
</dbReference>
<evidence type="ECO:0000313" key="2">
    <source>
        <dbReference type="EMBL" id="KFF06633.1"/>
    </source>
</evidence>
<gene>
    <name evidence="2" type="ORF">IW19_14450</name>
</gene>
<keyword evidence="1" id="KW-0472">Membrane</keyword>
<dbReference type="STRING" id="362418.IW19_14450"/>
<dbReference type="AlphaFoldDB" id="A0A085ZQB9"/>
<keyword evidence="1" id="KW-1133">Transmembrane helix</keyword>
<dbReference type="RefSeq" id="WP_035685280.1">
    <property type="nucleotide sequence ID" value="NZ_JPRL01000001.1"/>
</dbReference>
<feature type="transmembrane region" description="Helical" evidence="1">
    <location>
        <begin position="40"/>
        <end position="61"/>
    </location>
</feature>
<keyword evidence="3" id="KW-1185">Reference proteome</keyword>
<name>A0A085ZQB9_9FLAO</name>
<dbReference type="OrthoDB" id="768700at2"/>
<feature type="transmembrane region" description="Helical" evidence="1">
    <location>
        <begin position="117"/>
        <end position="137"/>
    </location>
</feature>
<comment type="caution">
    <text evidence="2">The sequence shown here is derived from an EMBL/GenBank/DDBJ whole genome shotgun (WGS) entry which is preliminary data.</text>
</comment>
<evidence type="ECO:0000313" key="3">
    <source>
        <dbReference type="Proteomes" id="UP000028715"/>
    </source>
</evidence>
<feature type="transmembrane region" description="Helical" evidence="1">
    <location>
        <begin position="73"/>
        <end position="92"/>
    </location>
</feature>
<organism evidence="2 3">
    <name type="scientific">Flavobacterium reichenbachii</name>
    <dbReference type="NCBI Taxonomy" id="362418"/>
    <lineage>
        <taxon>Bacteria</taxon>
        <taxon>Pseudomonadati</taxon>
        <taxon>Bacteroidota</taxon>
        <taxon>Flavobacteriia</taxon>
        <taxon>Flavobacteriales</taxon>
        <taxon>Flavobacteriaceae</taxon>
        <taxon>Flavobacterium</taxon>
    </lineage>
</organism>